<proteinExistence type="inferred from homology"/>
<evidence type="ECO:0000256" key="5">
    <source>
        <dbReference type="RuleBase" id="RU003476"/>
    </source>
</evidence>
<dbReference type="InterPro" id="IPR020084">
    <property type="entry name" value="NUDIX_hydrolase_CS"/>
</dbReference>
<dbReference type="Pfam" id="PF00293">
    <property type="entry name" value="NUDIX"/>
    <property type="match status" value="1"/>
</dbReference>
<keyword evidence="3 5" id="KW-0378">Hydrolase</keyword>
<evidence type="ECO:0000256" key="2">
    <source>
        <dbReference type="ARBA" id="ARBA00005582"/>
    </source>
</evidence>
<reference evidence="8" key="1">
    <citation type="journal article" date="2019" name="Int. J. Syst. Evol. Microbiol.">
        <title>The Global Catalogue of Microorganisms (GCM) 10K type strain sequencing project: providing services to taxonomists for standard genome sequencing and annotation.</title>
        <authorList>
            <consortium name="The Broad Institute Genomics Platform"/>
            <consortium name="The Broad Institute Genome Sequencing Center for Infectious Disease"/>
            <person name="Wu L."/>
            <person name="Ma J."/>
        </authorList>
    </citation>
    <scope>NUCLEOTIDE SEQUENCE [LARGE SCALE GENOMIC DNA]</scope>
    <source>
        <strain evidence="8">JCM 16949</strain>
    </source>
</reference>
<dbReference type="InterPro" id="IPR020476">
    <property type="entry name" value="Nudix_hydrolase"/>
</dbReference>
<dbReference type="Gene3D" id="3.90.79.10">
    <property type="entry name" value="Nucleoside Triphosphate Pyrophosphohydrolase"/>
    <property type="match status" value="1"/>
</dbReference>
<keyword evidence="8" id="KW-1185">Reference proteome</keyword>
<dbReference type="PROSITE" id="PS51462">
    <property type="entry name" value="NUDIX"/>
    <property type="match status" value="1"/>
</dbReference>
<dbReference type="EMBL" id="BAABAE010000003">
    <property type="protein sequence ID" value="GAA3746191.1"/>
    <property type="molecule type" value="Genomic_DNA"/>
</dbReference>
<gene>
    <name evidence="7" type="ORF">GCM10022239_22200</name>
</gene>
<dbReference type="PANTHER" id="PTHR43046:SF12">
    <property type="entry name" value="GDP-MANNOSE MANNOSYL HYDROLASE"/>
    <property type="match status" value="1"/>
</dbReference>
<evidence type="ECO:0000313" key="7">
    <source>
        <dbReference type="EMBL" id="GAA3746191.1"/>
    </source>
</evidence>
<accession>A0ABP7FXC8</accession>
<evidence type="ECO:0000256" key="4">
    <source>
        <dbReference type="ARBA" id="ARBA00022842"/>
    </source>
</evidence>
<dbReference type="PROSITE" id="PS00893">
    <property type="entry name" value="NUDIX_BOX"/>
    <property type="match status" value="1"/>
</dbReference>
<evidence type="ECO:0000256" key="3">
    <source>
        <dbReference type="ARBA" id="ARBA00022801"/>
    </source>
</evidence>
<evidence type="ECO:0000313" key="8">
    <source>
        <dbReference type="Proteomes" id="UP001501004"/>
    </source>
</evidence>
<dbReference type="PRINTS" id="PR00502">
    <property type="entry name" value="NUDIXFAMILY"/>
</dbReference>
<name>A0ABP7FXC8_9MICO</name>
<dbReference type="InterPro" id="IPR000086">
    <property type="entry name" value="NUDIX_hydrolase_dom"/>
</dbReference>
<comment type="similarity">
    <text evidence="2 5">Belongs to the Nudix hydrolase family.</text>
</comment>
<dbReference type="InterPro" id="IPR015797">
    <property type="entry name" value="NUDIX_hydrolase-like_dom_sf"/>
</dbReference>
<evidence type="ECO:0000259" key="6">
    <source>
        <dbReference type="PROSITE" id="PS51462"/>
    </source>
</evidence>
<comment type="cofactor">
    <cofactor evidence="1">
        <name>Mg(2+)</name>
        <dbReference type="ChEBI" id="CHEBI:18420"/>
    </cofactor>
</comment>
<organism evidence="7 8">
    <name type="scientific">Leifsonella bigeumensis</name>
    <dbReference type="NCBI Taxonomy" id="433643"/>
    <lineage>
        <taxon>Bacteria</taxon>
        <taxon>Bacillati</taxon>
        <taxon>Actinomycetota</taxon>
        <taxon>Actinomycetes</taxon>
        <taxon>Micrococcales</taxon>
        <taxon>Microbacteriaceae</taxon>
        <taxon>Leifsonella</taxon>
    </lineage>
</organism>
<dbReference type="PANTHER" id="PTHR43046">
    <property type="entry name" value="GDP-MANNOSE MANNOSYL HYDROLASE"/>
    <property type="match status" value="1"/>
</dbReference>
<sequence length="130" mass="14653">MLLFRGRDASAPDRGSWWFTPGGGLDAGESPREAALREVREETGLALSSVSGPVFEQEIDFAFEDIQLHQYEQFFVAWVTAFDVTHDGGTELEKRSMLESRWWSLAELEATTETIYPAVLAELVRVQLTQ</sequence>
<dbReference type="Proteomes" id="UP001501004">
    <property type="component" value="Unassembled WGS sequence"/>
</dbReference>
<keyword evidence="4" id="KW-0460">Magnesium</keyword>
<protein>
    <recommendedName>
        <fullName evidence="6">Nudix hydrolase domain-containing protein</fullName>
    </recommendedName>
</protein>
<dbReference type="SUPFAM" id="SSF55811">
    <property type="entry name" value="Nudix"/>
    <property type="match status" value="1"/>
</dbReference>
<evidence type="ECO:0000256" key="1">
    <source>
        <dbReference type="ARBA" id="ARBA00001946"/>
    </source>
</evidence>
<feature type="domain" description="Nudix hydrolase" evidence="6">
    <location>
        <begin position="1"/>
        <end position="126"/>
    </location>
</feature>
<dbReference type="CDD" id="cd04685">
    <property type="entry name" value="NUDIX_Hydrolase"/>
    <property type="match status" value="1"/>
</dbReference>
<comment type="caution">
    <text evidence="7">The sequence shown here is derived from an EMBL/GenBank/DDBJ whole genome shotgun (WGS) entry which is preliminary data.</text>
</comment>